<protein>
    <recommendedName>
        <fullName evidence="7">DUF4282 domain-containing protein</fullName>
    </recommendedName>
</protein>
<evidence type="ECO:0000256" key="1">
    <source>
        <dbReference type="ARBA" id="ARBA00022737"/>
    </source>
</evidence>
<dbReference type="RefSeq" id="WP_189497678.1">
    <property type="nucleotide sequence ID" value="NZ_BMZH01000006.1"/>
</dbReference>
<dbReference type="GO" id="GO:0006355">
    <property type="term" value="P:regulation of DNA-templated transcription"/>
    <property type="evidence" value="ECO:0007669"/>
    <property type="project" value="InterPro"/>
</dbReference>
<dbReference type="InterPro" id="IPR025557">
    <property type="entry name" value="DUF4282"/>
</dbReference>
<keyword evidence="4" id="KW-0812">Transmembrane</keyword>
<reference evidence="5" key="2">
    <citation type="submission" date="2020-09" db="EMBL/GenBank/DDBJ databases">
        <authorList>
            <person name="Sun Q."/>
            <person name="Kim S."/>
        </authorList>
    </citation>
    <scope>NUCLEOTIDE SEQUENCE</scope>
    <source>
        <strain evidence="5">KCTC 32513</strain>
    </source>
</reference>
<dbReference type="PRINTS" id="PR00929">
    <property type="entry name" value="ATHOOK"/>
</dbReference>
<accession>A0A8J3CSN1</accession>
<feature type="transmembrane region" description="Helical" evidence="4">
    <location>
        <begin position="52"/>
        <end position="71"/>
    </location>
</feature>
<name>A0A8J3CSN1_9PROT</name>
<feature type="compositionally biased region" description="Low complexity" evidence="3">
    <location>
        <begin position="255"/>
        <end position="267"/>
    </location>
</feature>
<reference evidence="5" key="1">
    <citation type="journal article" date="2014" name="Int. J. Syst. Evol. Microbiol.">
        <title>Complete genome sequence of Corynebacterium casei LMG S-19264T (=DSM 44701T), isolated from a smear-ripened cheese.</title>
        <authorList>
            <consortium name="US DOE Joint Genome Institute (JGI-PGF)"/>
            <person name="Walter F."/>
            <person name="Albersmeier A."/>
            <person name="Kalinowski J."/>
            <person name="Ruckert C."/>
        </authorList>
    </citation>
    <scope>NUCLEOTIDE SEQUENCE</scope>
    <source>
        <strain evidence="5">KCTC 32513</strain>
    </source>
</reference>
<keyword evidence="4" id="KW-1133">Transmembrane helix</keyword>
<feature type="region of interest" description="Disordered" evidence="3">
    <location>
        <begin position="132"/>
        <end position="337"/>
    </location>
</feature>
<evidence type="ECO:0000256" key="3">
    <source>
        <dbReference type="SAM" id="MobiDB-lite"/>
    </source>
</evidence>
<organism evidence="5 6">
    <name type="scientific">Algimonas arctica</name>
    <dbReference type="NCBI Taxonomy" id="1479486"/>
    <lineage>
        <taxon>Bacteria</taxon>
        <taxon>Pseudomonadati</taxon>
        <taxon>Pseudomonadota</taxon>
        <taxon>Alphaproteobacteria</taxon>
        <taxon>Maricaulales</taxon>
        <taxon>Robiginitomaculaceae</taxon>
        <taxon>Algimonas</taxon>
    </lineage>
</organism>
<dbReference type="InterPro" id="IPR000116">
    <property type="entry name" value="HMGA"/>
</dbReference>
<feature type="compositionally biased region" description="Basic and acidic residues" evidence="3">
    <location>
        <begin position="314"/>
        <end position="329"/>
    </location>
</feature>
<feature type="compositionally biased region" description="Low complexity" evidence="3">
    <location>
        <begin position="220"/>
        <end position="234"/>
    </location>
</feature>
<sequence length="337" mass="35662">MKNLINFFFSFEKLFKEKLIVPFFWLALIVMALAYSAEILDAISLGLLAKVIAFVGIFAEILLVLITIRIVSEIFVAIFRINDNLSPDGGKGELADIDPVGEARKAAELAASRTREMTKTATDKAISATSAKSIEASKTAHTNEVMGKGSVPKSTDEPTPVKVLEPSAIDGQAIKRGRGRPKGSTSKAKSAAAKRPATKPAPKLDPVTGEPIKRGRGRPKGSTNKTKSTAAKPAPKLDPVTGEPIKRGRGRPKGSTNKTKSAAAKPAPKLDPVTGEPLIARRGRPKGSKNKAKPAGAASSSTTRKRGPKPGTKVKRDADGNLLKKDGTPRKKPGPKT</sequence>
<dbReference type="PRINTS" id="PR00930">
    <property type="entry name" value="HIGHMOBLTYIY"/>
</dbReference>
<feature type="compositionally biased region" description="Low complexity" evidence="3">
    <location>
        <begin position="182"/>
        <end position="201"/>
    </location>
</feature>
<evidence type="ECO:0008006" key="7">
    <source>
        <dbReference type="Google" id="ProtNLM"/>
    </source>
</evidence>
<evidence type="ECO:0000256" key="4">
    <source>
        <dbReference type="SAM" id="Phobius"/>
    </source>
</evidence>
<dbReference type="GO" id="GO:0003677">
    <property type="term" value="F:DNA binding"/>
    <property type="evidence" value="ECO:0007669"/>
    <property type="project" value="UniProtKB-KW"/>
</dbReference>
<evidence type="ECO:0000313" key="6">
    <source>
        <dbReference type="Proteomes" id="UP000634004"/>
    </source>
</evidence>
<comment type="caution">
    <text evidence="5">The sequence shown here is derived from an EMBL/GenBank/DDBJ whole genome shotgun (WGS) entry which is preliminary data.</text>
</comment>
<dbReference type="SMART" id="SM00384">
    <property type="entry name" value="AT_hook"/>
    <property type="match status" value="4"/>
</dbReference>
<keyword evidence="1" id="KW-0677">Repeat</keyword>
<dbReference type="InterPro" id="IPR017956">
    <property type="entry name" value="AT_hook_DNA-bd_motif"/>
</dbReference>
<dbReference type="AlphaFoldDB" id="A0A8J3CSN1"/>
<dbReference type="GO" id="GO:0000785">
    <property type="term" value="C:chromatin"/>
    <property type="evidence" value="ECO:0007669"/>
    <property type="project" value="InterPro"/>
</dbReference>
<dbReference type="Pfam" id="PF14110">
    <property type="entry name" value="DUF4282"/>
    <property type="match status" value="1"/>
</dbReference>
<keyword evidence="2" id="KW-0238">DNA-binding</keyword>
<keyword evidence="6" id="KW-1185">Reference proteome</keyword>
<keyword evidence="4" id="KW-0472">Membrane</keyword>
<proteinExistence type="predicted"/>
<feature type="compositionally biased region" description="Basic residues" evidence="3">
    <location>
        <begin position="281"/>
        <end position="292"/>
    </location>
</feature>
<evidence type="ECO:0000256" key="2">
    <source>
        <dbReference type="ARBA" id="ARBA00023125"/>
    </source>
</evidence>
<dbReference type="Proteomes" id="UP000634004">
    <property type="component" value="Unassembled WGS sequence"/>
</dbReference>
<dbReference type="EMBL" id="BMZH01000006">
    <property type="protein sequence ID" value="GHA95573.1"/>
    <property type="molecule type" value="Genomic_DNA"/>
</dbReference>
<gene>
    <name evidence="5" type="ORF">GCM10009069_18250</name>
</gene>
<evidence type="ECO:0000313" key="5">
    <source>
        <dbReference type="EMBL" id="GHA95573.1"/>
    </source>
</evidence>